<dbReference type="Proteomes" id="UP000198582">
    <property type="component" value="Unassembled WGS sequence"/>
</dbReference>
<accession>A0A1H8YPG4</accession>
<feature type="compositionally biased region" description="Gly residues" evidence="1">
    <location>
        <begin position="72"/>
        <end position="85"/>
    </location>
</feature>
<dbReference type="EMBL" id="FOEF01000035">
    <property type="protein sequence ID" value="SEP54019.1"/>
    <property type="molecule type" value="Genomic_DNA"/>
</dbReference>
<keyword evidence="4" id="KW-1185">Reference proteome</keyword>
<dbReference type="AlphaFoldDB" id="A0A1H8YPG4"/>
<evidence type="ECO:0000259" key="2">
    <source>
        <dbReference type="Pfam" id="PF07995"/>
    </source>
</evidence>
<gene>
    <name evidence="3" type="ORF">SAMN04489732_13521</name>
</gene>
<dbReference type="Gene3D" id="2.120.10.30">
    <property type="entry name" value="TolB, C-terminal domain"/>
    <property type="match status" value="1"/>
</dbReference>
<dbReference type="Pfam" id="PF07995">
    <property type="entry name" value="GSDH"/>
    <property type="match status" value="1"/>
</dbReference>
<dbReference type="PANTHER" id="PTHR19328">
    <property type="entry name" value="HEDGEHOG-INTERACTING PROTEIN"/>
    <property type="match status" value="1"/>
</dbReference>
<feature type="domain" description="Glucose/Sorbosone dehydrogenase" evidence="2">
    <location>
        <begin position="131"/>
        <end position="311"/>
    </location>
</feature>
<proteinExistence type="predicted"/>
<organism evidence="3 4">
    <name type="scientific">Amycolatopsis saalfeldensis</name>
    <dbReference type="NCBI Taxonomy" id="394193"/>
    <lineage>
        <taxon>Bacteria</taxon>
        <taxon>Bacillati</taxon>
        <taxon>Actinomycetota</taxon>
        <taxon>Actinomycetes</taxon>
        <taxon>Pseudonocardiales</taxon>
        <taxon>Pseudonocardiaceae</taxon>
        <taxon>Amycolatopsis</taxon>
    </lineage>
</organism>
<name>A0A1H8YPG4_9PSEU</name>
<evidence type="ECO:0000313" key="4">
    <source>
        <dbReference type="Proteomes" id="UP000198582"/>
    </source>
</evidence>
<evidence type="ECO:0000313" key="3">
    <source>
        <dbReference type="EMBL" id="SEP54019.1"/>
    </source>
</evidence>
<dbReference type="InterPro" id="IPR012938">
    <property type="entry name" value="Glc/Sorbosone_DH"/>
</dbReference>
<dbReference type="InterPro" id="IPR011042">
    <property type="entry name" value="6-blade_b-propeller_TolB-like"/>
</dbReference>
<protein>
    <submittedName>
        <fullName evidence="3">Glucose / Sorbosone dehydrogenase</fullName>
    </submittedName>
</protein>
<dbReference type="PANTHER" id="PTHR19328:SF13">
    <property type="entry name" value="HIPL1 PROTEIN"/>
    <property type="match status" value="1"/>
</dbReference>
<evidence type="ECO:0000256" key="1">
    <source>
        <dbReference type="SAM" id="MobiDB-lite"/>
    </source>
</evidence>
<sequence>MITTVTTYPWLTRRHLGWVTVRTRYRWSSPLALLACGGLLLSGCARFDNTAAGQTFSPAPVPSPESPPQVQGPGGDSGAGPGNPGGSQQSPAPIPPPQGCKDFDKAVIATCLDTVAAVAGLPGDGTTPSALAGERKSGRVLLATAGHDATTFEQLDVQATGDGGLTGLALSPSYVEDQLVFAYVTTATDNRVVRFAKGQPAKAVLTGIPKGATGNRGALASDGHGALLVATGDAGNPSAAADAKSLAGKILRIDTSGNPGADNPAPGSAVFASGLHSPGGICGSADGKRLWVTDQPGSADAVYRVQAGQQLTVPAWTWPDKPGVAGCADFIDANGILAVASAGGLQNLPVNADGAVTGKPSISLDGKGKPPTTYGRLAGMGMINPQVAVAGTTNKDGGKPVSSDDRVVLITISQTNGGQGKD</sequence>
<dbReference type="SUPFAM" id="SSF63829">
    <property type="entry name" value="Calcium-dependent phosphotriesterase"/>
    <property type="match status" value="1"/>
</dbReference>
<reference evidence="3 4" key="1">
    <citation type="submission" date="2016-10" db="EMBL/GenBank/DDBJ databases">
        <authorList>
            <person name="de Groot N.N."/>
        </authorList>
    </citation>
    <scope>NUCLEOTIDE SEQUENCE [LARGE SCALE GENOMIC DNA]</scope>
    <source>
        <strain evidence="3 4">DSM 44993</strain>
    </source>
</reference>
<feature type="region of interest" description="Disordered" evidence="1">
    <location>
        <begin position="55"/>
        <end position="99"/>
    </location>
</feature>
<dbReference type="STRING" id="394193.SAMN04489732_13521"/>